<organism evidence="2 3">
    <name type="scientific">Iphiclides podalirius</name>
    <name type="common">scarce swallowtail</name>
    <dbReference type="NCBI Taxonomy" id="110791"/>
    <lineage>
        <taxon>Eukaryota</taxon>
        <taxon>Metazoa</taxon>
        <taxon>Ecdysozoa</taxon>
        <taxon>Arthropoda</taxon>
        <taxon>Hexapoda</taxon>
        <taxon>Insecta</taxon>
        <taxon>Pterygota</taxon>
        <taxon>Neoptera</taxon>
        <taxon>Endopterygota</taxon>
        <taxon>Lepidoptera</taxon>
        <taxon>Glossata</taxon>
        <taxon>Ditrysia</taxon>
        <taxon>Papilionoidea</taxon>
        <taxon>Papilionidae</taxon>
        <taxon>Papilioninae</taxon>
        <taxon>Iphiclides</taxon>
    </lineage>
</organism>
<evidence type="ECO:0000313" key="3">
    <source>
        <dbReference type="Proteomes" id="UP000837857"/>
    </source>
</evidence>
<accession>A0ABN8IP99</accession>
<dbReference type="Pfam" id="PF03564">
    <property type="entry name" value="DUF1759"/>
    <property type="match status" value="1"/>
</dbReference>
<sequence>MVQLRGALRGEPGELVAHLPITNDSYAVARQVLFDRYQNKRRFMDAQLARLFAIPKLSPVLNPVTVATKPFGNLGLPVDQWSHLLFYIVADRLPIEVLARFEQQRGTGRDELTTLARLSTFLEVESRRYENMPSPSFGSPGSGSGHTVSDA</sequence>
<name>A0ABN8IP99_9NEOP</name>
<dbReference type="Proteomes" id="UP000837857">
    <property type="component" value="Chromosome 29"/>
</dbReference>
<evidence type="ECO:0000256" key="1">
    <source>
        <dbReference type="SAM" id="MobiDB-lite"/>
    </source>
</evidence>
<protein>
    <submittedName>
        <fullName evidence="2">Uncharacterized protein</fullName>
    </submittedName>
</protein>
<evidence type="ECO:0000313" key="2">
    <source>
        <dbReference type="EMBL" id="CAH2062569.1"/>
    </source>
</evidence>
<feature type="region of interest" description="Disordered" evidence="1">
    <location>
        <begin position="131"/>
        <end position="151"/>
    </location>
</feature>
<dbReference type="InterPro" id="IPR005312">
    <property type="entry name" value="DUF1759"/>
</dbReference>
<proteinExistence type="predicted"/>
<keyword evidence="3" id="KW-1185">Reference proteome</keyword>
<feature type="non-terminal residue" evidence="2">
    <location>
        <position position="151"/>
    </location>
</feature>
<dbReference type="EMBL" id="OW152841">
    <property type="protein sequence ID" value="CAH2062569.1"/>
    <property type="molecule type" value="Genomic_DNA"/>
</dbReference>
<gene>
    <name evidence="2" type="ORF">IPOD504_LOCUS12095</name>
</gene>
<reference evidence="2" key="1">
    <citation type="submission" date="2022-03" db="EMBL/GenBank/DDBJ databases">
        <authorList>
            <person name="Martin H S."/>
        </authorList>
    </citation>
    <scope>NUCLEOTIDE SEQUENCE</scope>
</reference>